<keyword evidence="3" id="KW-0238">DNA-binding</keyword>
<dbReference type="RefSeq" id="WP_101889625.1">
    <property type="nucleotide sequence ID" value="NZ_PKJE01000003.1"/>
</dbReference>
<dbReference type="InterPro" id="IPR044946">
    <property type="entry name" value="Restrct_endonuc_typeI_TRD_sf"/>
</dbReference>
<dbReference type="Pfam" id="PF01420">
    <property type="entry name" value="Methylase_S"/>
    <property type="match status" value="1"/>
</dbReference>
<dbReference type="InterPro" id="IPR052021">
    <property type="entry name" value="Type-I_RS_S_subunit"/>
</dbReference>
<dbReference type="Proteomes" id="UP000234904">
    <property type="component" value="Unassembled WGS sequence"/>
</dbReference>
<evidence type="ECO:0000256" key="3">
    <source>
        <dbReference type="ARBA" id="ARBA00023125"/>
    </source>
</evidence>
<gene>
    <name evidence="5" type="ORF">CYJ70_04640</name>
</gene>
<evidence type="ECO:0000259" key="4">
    <source>
        <dbReference type="Pfam" id="PF01420"/>
    </source>
</evidence>
<dbReference type="EMBL" id="PKJE01000003">
    <property type="protein sequence ID" value="PKZ52999.1"/>
    <property type="molecule type" value="Genomic_DNA"/>
</dbReference>
<accession>A0ABX4SG76</accession>
<evidence type="ECO:0000313" key="5">
    <source>
        <dbReference type="EMBL" id="PKZ52999.1"/>
    </source>
</evidence>
<dbReference type="InterPro" id="IPR000055">
    <property type="entry name" value="Restrct_endonuc_typeI_TRD"/>
</dbReference>
<dbReference type="PANTHER" id="PTHR30408:SF12">
    <property type="entry name" value="TYPE I RESTRICTION ENZYME MJAVIII SPECIFICITY SUBUNIT"/>
    <property type="match status" value="1"/>
</dbReference>
<feature type="domain" description="Type I restriction modification DNA specificity" evidence="4">
    <location>
        <begin position="22"/>
        <end position="188"/>
    </location>
</feature>
<comment type="caution">
    <text evidence="5">The sequence shown here is derived from an EMBL/GenBank/DDBJ whole genome shotgun (WGS) entry which is preliminary data.</text>
</comment>
<proteinExistence type="inferred from homology"/>
<dbReference type="CDD" id="cd17254">
    <property type="entry name" value="RMtype1_S_FclI-TRD1-CR1_like"/>
    <property type="match status" value="1"/>
</dbReference>
<keyword evidence="6" id="KW-1185">Reference proteome</keyword>
<dbReference type="Gene3D" id="3.90.220.20">
    <property type="entry name" value="DNA methylase specificity domains"/>
    <property type="match status" value="1"/>
</dbReference>
<dbReference type="SUPFAM" id="SSF116734">
    <property type="entry name" value="DNA methylase specificity domain"/>
    <property type="match status" value="1"/>
</dbReference>
<organism evidence="5 6">
    <name type="scientific">Gardnerella pickettii</name>
    <dbReference type="NCBI Taxonomy" id="2914924"/>
    <lineage>
        <taxon>Bacteria</taxon>
        <taxon>Bacillati</taxon>
        <taxon>Actinomycetota</taxon>
        <taxon>Actinomycetes</taxon>
        <taxon>Bifidobacteriales</taxon>
        <taxon>Bifidobacteriaceae</taxon>
        <taxon>Gardnerella</taxon>
    </lineage>
</organism>
<dbReference type="PANTHER" id="PTHR30408">
    <property type="entry name" value="TYPE-1 RESTRICTION ENZYME ECOKI SPECIFICITY PROTEIN"/>
    <property type="match status" value="1"/>
</dbReference>
<comment type="similarity">
    <text evidence="1">Belongs to the type-I restriction system S methylase family.</text>
</comment>
<protein>
    <recommendedName>
        <fullName evidence="4">Type I restriction modification DNA specificity domain-containing protein</fullName>
    </recommendedName>
</protein>
<reference evidence="5 6" key="1">
    <citation type="submission" date="2017-12" db="EMBL/GenBank/DDBJ databases">
        <title>Phylogenetic diversity of female urinary microbiome.</title>
        <authorList>
            <person name="Thomas-White K."/>
            <person name="Wolfe A.J."/>
        </authorList>
    </citation>
    <scope>NUCLEOTIDE SEQUENCE [LARGE SCALE GENOMIC DNA]</scope>
    <source>
        <strain evidence="5 6">UMB0833</strain>
    </source>
</reference>
<evidence type="ECO:0000256" key="2">
    <source>
        <dbReference type="ARBA" id="ARBA00022747"/>
    </source>
</evidence>
<evidence type="ECO:0000256" key="1">
    <source>
        <dbReference type="ARBA" id="ARBA00010923"/>
    </source>
</evidence>
<evidence type="ECO:0000313" key="6">
    <source>
        <dbReference type="Proteomes" id="UP000234904"/>
    </source>
</evidence>
<keyword evidence="2" id="KW-0680">Restriction system</keyword>
<sequence length="191" mass="21932">MKFDENSLYNIKSNFDGFRCSLFDLATWKNGLSFKKIDFSDTGLPVIKIAELNNGINSNTSFTKGNYGEDVFIRRDDILFSWSGNPKTSIDVFRYRLENGWLNQHIFKVTANEDFVTKDFLYYALKFLKPHFTQIATNKQTTGLGHVTISDLKRISLIIPSRSVQNKIVSILKTIDSKIENNRAINKNLAF</sequence>
<name>A0ABX4SG76_9BIFI</name>